<keyword evidence="2" id="KW-0472">Membrane</keyword>
<dbReference type="InterPro" id="IPR001296">
    <property type="entry name" value="Glyco_trans_1"/>
</dbReference>
<dbReference type="CDD" id="cd03794">
    <property type="entry name" value="GT4_WbuB-like"/>
    <property type="match status" value="1"/>
</dbReference>
<evidence type="ECO:0000313" key="5">
    <source>
        <dbReference type="EMBL" id="QCK87612.1"/>
    </source>
</evidence>
<dbReference type="AlphaFoldDB" id="A0A4D7QUJ1"/>
<evidence type="ECO:0000259" key="3">
    <source>
        <dbReference type="Pfam" id="PF00534"/>
    </source>
</evidence>
<dbReference type="EMBL" id="CP039865">
    <property type="protein sequence ID" value="QCK87612.1"/>
    <property type="molecule type" value="Genomic_DNA"/>
</dbReference>
<keyword evidence="6" id="KW-1185">Reference proteome</keyword>
<feature type="domain" description="Glycosyltransferase subfamily 4-like N-terminal" evidence="4">
    <location>
        <begin position="53"/>
        <end position="233"/>
    </location>
</feature>
<feature type="domain" description="Glycosyl transferase family 1" evidence="3">
    <location>
        <begin position="254"/>
        <end position="415"/>
    </location>
</feature>
<dbReference type="Gene3D" id="3.40.50.2000">
    <property type="entry name" value="Glycogen Phosphorylase B"/>
    <property type="match status" value="2"/>
</dbReference>
<evidence type="ECO:0000259" key="4">
    <source>
        <dbReference type="Pfam" id="PF13579"/>
    </source>
</evidence>
<sequence>MAAKGVHRRGGQQGVRLMNSVGSRDGQGADGAVAPLRIAIVTQYFWPEVFPINAMAEALAARGHLVDVLTGLPNYPGGTLHPGYGIKGPWSQRHGTIAVKRLPLISRGTGSRLRLAANYVSFAIASFFIAPIRMRGRYDVILANQASPLLGIAGALSLAFTRRHPLVLWIQDLWPESLVIAGVRSGVVRRAMDSMMRYSYHRSAAVMIQSRGFQDHPERYGVATEAIHYVPNWADPVFRPINRDDAMAENAEMPAGFRIVVAGNLGEAQAVHTLVEAARLLKGHPTIRIVVIGDGRMRAWLESEIERLELAPTLIYLGHRSFHSMPAYYAAADALLLMLRREPTMARTIPSRLQAYLACGRPVIAALDGEAQRVVVDAGAGIGVAAEVPEDLAAAIRMMAAATSDELARMAQRAEQCSREEFNSALIVDRVEAVLRDVARASAKGTP</sequence>
<keyword evidence="5" id="KW-0808">Transferase</keyword>
<dbReference type="Pfam" id="PF00534">
    <property type="entry name" value="Glycos_transf_1"/>
    <property type="match status" value="1"/>
</dbReference>
<dbReference type="Pfam" id="PF13579">
    <property type="entry name" value="Glyco_trans_4_4"/>
    <property type="match status" value="1"/>
</dbReference>
<proteinExistence type="predicted"/>
<evidence type="ECO:0000256" key="1">
    <source>
        <dbReference type="SAM" id="MobiDB-lite"/>
    </source>
</evidence>
<keyword evidence="2" id="KW-1133">Transmembrane helix</keyword>
<evidence type="ECO:0000256" key="2">
    <source>
        <dbReference type="SAM" id="Phobius"/>
    </source>
</evidence>
<accession>A0A4D7QUJ1</accession>
<feature type="compositionally biased region" description="Basic residues" evidence="1">
    <location>
        <begin position="1"/>
        <end position="10"/>
    </location>
</feature>
<dbReference type="SUPFAM" id="SSF53756">
    <property type="entry name" value="UDP-Glycosyltransferase/glycogen phosphorylase"/>
    <property type="match status" value="1"/>
</dbReference>
<protein>
    <submittedName>
        <fullName evidence="5">Glycosyltransferase family 4 protein</fullName>
    </submittedName>
</protein>
<feature type="region of interest" description="Disordered" evidence="1">
    <location>
        <begin position="1"/>
        <end position="26"/>
    </location>
</feature>
<dbReference type="OrthoDB" id="185319at2"/>
<dbReference type="PANTHER" id="PTHR45947">
    <property type="entry name" value="SULFOQUINOVOSYL TRANSFERASE SQD2"/>
    <property type="match status" value="1"/>
</dbReference>
<organism evidence="5 6">
    <name type="scientific">Phreatobacter aquaticus</name>
    <dbReference type="NCBI Taxonomy" id="2570229"/>
    <lineage>
        <taxon>Bacteria</taxon>
        <taxon>Pseudomonadati</taxon>
        <taxon>Pseudomonadota</taxon>
        <taxon>Alphaproteobacteria</taxon>
        <taxon>Hyphomicrobiales</taxon>
        <taxon>Phreatobacteraceae</taxon>
        <taxon>Phreatobacter</taxon>
    </lineage>
</organism>
<dbReference type="RefSeq" id="WP_137100941.1">
    <property type="nucleotide sequence ID" value="NZ_CP039865.1"/>
</dbReference>
<dbReference type="Proteomes" id="UP000298588">
    <property type="component" value="Chromosome"/>
</dbReference>
<dbReference type="KEGG" id="paqt:E8L99_18530"/>
<dbReference type="InterPro" id="IPR028098">
    <property type="entry name" value="Glyco_trans_4-like_N"/>
</dbReference>
<gene>
    <name evidence="5" type="ORF">E8L99_18530</name>
</gene>
<dbReference type="InterPro" id="IPR050194">
    <property type="entry name" value="Glycosyltransferase_grp1"/>
</dbReference>
<name>A0A4D7QUJ1_9HYPH</name>
<feature type="transmembrane region" description="Helical" evidence="2">
    <location>
        <begin position="115"/>
        <end position="134"/>
    </location>
</feature>
<reference evidence="5 6" key="1">
    <citation type="submission" date="2019-04" db="EMBL/GenBank/DDBJ databases">
        <title>Phreatobacter aquaticus sp. nov.</title>
        <authorList>
            <person name="Choi A."/>
            <person name="Baek K."/>
        </authorList>
    </citation>
    <scope>NUCLEOTIDE SEQUENCE [LARGE SCALE GENOMIC DNA]</scope>
    <source>
        <strain evidence="5 6">NMCR1094</strain>
    </source>
</reference>
<dbReference type="GO" id="GO:0016758">
    <property type="term" value="F:hexosyltransferase activity"/>
    <property type="evidence" value="ECO:0007669"/>
    <property type="project" value="TreeGrafter"/>
</dbReference>
<keyword evidence="2" id="KW-0812">Transmembrane</keyword>
<evidence type="ECO:0000313" key="6">
    <source>
        <dbReference type="Proteomes" id="UP000298588"/>
    </source>
</evidence>
<dbReference type="PANTHER" id="PTHR45947:SF3">
    <property type="entry name" value="SULFOQUINOVOSYL TRANSFERASE SQD2"/>
    <property type="match status" value="1"/>
</dbReference>